<dbReference type="Proteomes" id="UP000825051">
    <property type="component" value="Chromosome"/>
</dbReference>
<dbReference type="RefSeq" id="WP_220164382.1">
    <property type="nucleotide sequence ID" value="NZ_CP080507.1"/>
</dbReference>
<evidence type="ECO:0000256" key="1">
    <source>
        <dbReference type="SAM" id="Phobius"/>
    </source>
</evidence>
<keyword evidence="1" id="KW-0472">Membrane</keyword>
<accession>A0A8F9TY68</accession>
<dbReference type="AlphaFoldDB" id="A0A8F9TY68"/>
<keyword evidence="3" id="KW-1185">Reference proteome</keyword>
<dbReference type="Pfam" id="PF07332">
    <property type="entry name" value="Phage_holin_3_6"/>
    <property type="match status" value="1"/>
</dbReference>
<proteinExistence type="predicted"/>
<evidence type="ECO:0000313" key="3">
    <source>
        <dbReference type="Proteomes" id="UP000825051"/>
    </source>
</evidence>
<dbReference type="InterPro" id="IPR009937">
    <property type="entry name" value="Phage_holin_3_6"/>
</dbReference>
<keyword evidence="1" id="KW-0812">Transmembrane</keyword>
<feature type="transmembrane region" description="Helical" evidence="1">
    <location>
        <begin position="49"/>
        <end position="70"/>
    </location>
</feature>
<gene>
    <name evidence="2" type="ORF">K0B96_04710</name>
</gene>
<keyword evidence="1" id="KW-1133">Transmembrane helix</keyword>
<protein>
    <submittedName>
        <fullName evidence="2">Phage holin family protein</fullName>
    </submittedName>
</protein>
<sequence length="148" mass="15706">MNPDTNPHPASIVQLLQQLRDEGMTLLSQEVALAKAEITDKLSEKAGQAIKLAVGGMIAYAGLIVLLLGAGDLLAFGLRHTGMDPEVAVWLGRTVVGLLIAIVGAVMLARAKHAFAKDTLVPEQTLASLEKNKNWGRAKLHSVHESVA</sequence>
<dbReference type="EMBL" id="CP080507">
    <property type="protein sequence ID" value="QYM79923.1"/>
    <property type="molecule type" value="Genomic_DNA"/>
</dbReference>
<evidence type="ECO:0000313" key="2">
    <source>
        <dbReference type="EMBL" id="QYM79923.1"/>
    </source>
</evidence>
<name>A0A8F9TY68_9BACT</name>
<reference evidence="2" key="1">
    <citation type="submission" date="2021-08" db="EMBL/GenBank/DDBJ databases">
        <title>Genome of a novel bacterium of the phylum Verrucomicrobia, Oleiharenicola sp. KSB-15.</title>
        <authorList>
            <person name="Chung J.-H."/>
            <person name="Ahn J.-H."/>
            <person name="Yoon Y."/>
            <person name="Kim D.-Y."/>
            <person name="An S.-H."/>
            <person name="Park I."/>
            <person name="Yeon J."/>
        </authorList>
    </citation>
    <scope>NUCLEOTIDE SEQUENCE</scope>
    <source>
        <strain evidence="2">KSB-15</strain>
    </source>
</reference>
<organism evidence="2 3">
    <name type="scientific">Horticoccus luteus</name>
    <dbReference type="NCBI Taxonomy" id="2862869"/>
    <lineage>
        <taxon>Bacteria</taxon>
        <taxon>Pseudomonadati</taxon>
        <taxon>Verrucomicrobiota</taxon>
        <taxon>Opitutia</taxon>
        <taxon>Opitutales</taxon>
        <taxon>Opitutaceae</taxon>
        <taxon>Horticoccus</taxon>
    </lineage>
</organism>
<dbReference type="KEGG" id="ole:K0B96_04710"/>
<feature type="transmembrane region" description="Helical" evidence="1">
    <location>
        <begin position="90"/>
        <end position="109"/>
    </location>
</feature>